<comment type="similarity">
    <text evidence="1">Belongs to the EFR3 family.</text>
</comment>
<proteinExistence type="inferred from homology"/>
<name>G3ATK1_SPAPN</name>
<feature type="compositionally biased region" description="Basic and acidic residues" evidence="3">
    <location>
        <begin position="531"/>
        <end position="543"/>
    </location>
</feature>
<dbReference type="InterPro" id="IPR049150">
    <property type="entry name" value="EFR3_HEAT-like_rpt"/>
</dbReference>
<evidence type="ECO:0000256" key="3">
    <source>
        <dbReference type="SAM" id="MobiDB-lite"/>
    </source>
</evidence>
<dbReference type="InterPro" id="IPR039786">
    <property type="entry name" value="EFR3"/>
</dbReference>
<reference evidence="4 5" key="1">
    <citation type="journal article" date="2011" name="Proc. Natl. Acad. Sci. U.S.A.">
        <title>Comparative genomics of xylose-fermenting fungi for enhanced biofuel production.</title>
        <authorList>
            <person name="Wohlbach D.J."/>
            <person name="Kuo A."/>
            <person name="Sato T.K."/>
            <person name="Potts K.M."/>
            <person name="Salamov A.A."/>
            <person name="LaButti K.M."/>
            <person name="Sun H."/>
            <person name="Clum A."/>
            <person name="Pangilinan J.L."/>
            <person name="Lindquist E.A."/>
            <person name="Lucas S."/>
            <person name="Lapidus A."/>
            <person name="Jin M."/>
            <person name="Gunawan C."/>
            <person name="Balan V."/>
            <person name="Dale B.E."/>
            <person name="Jeffries T.W."/>
            <person name="Zinkel R."/>
            <person name="Barry K.W."/>
            <person name="Grigoriev I.V."/>
            <person name="Gasch A.P."/>
        </authorList>
    </citation>
    <scope>NUCLEOTIDE SEQUENCE [LARGE SCALE GENOMIC DNA]</scope>
    <source>
        <strain evidence="5">NRRL Y-27907 / 11-Y1</strain>
    </source>
</reference>
<dbReference type="eggNOG" id="KOG1877">
    <property type="taxonomic scope" value="Eukaryota"/>
</dbReference>
<evidence type="ECO:0000256" key="2">
    <source>
        <dbReference type="ARBA" id="ARBA00017967"/>
    </source>
</evidence>
<keyword evidence="5" id="KW-1185">Reference proteome</keyword>
<dbReference type="SUPFAM" id="SSF48371">
    <property type="entry name" value="ARM repeat"/>
    <property type="match status" value="1"/>
</dbReference>
<gene>
    <name evidence="4" type="ORF">SPAPADRAFT_56898</name>
</gene>
<dbReference type="GO" id="GO:0005886">
    <property type="term" value="C:plasma membrane"/>
    <property type="evidence" value="ECO:0007669"/>
    <property type="project" value="TreeGrafter"/>
</dbReference>
<accession>G3ATK1</accession>
<dbReference type="PANTHER" id="PTHR47766">
    <property type="entry name" value="PROTEIN EFR3"/>
    <property type="match status" value="1"/>
</dbReference>
<organism evidence="5">
    <name type="scientific">Spathaspora passalidarum (strain NRRL Y-27907 / 11-Y1)</name>
    <dbReference type="NCBI Taxonomy" id="619300"/>
    <lineage>
        <taxon>Eukaryota</taxon>
        <taxon>Fungi</taxon>
        <taxon>Dikarya</taxon>
        <taxon>Ascomycota</taxon>
        <taxon>Saccharomycotina</taxon>
        <taxon>Pichiomycetes</taxon>
        <taxon>Debaryomycetaceae</taxon>
        <taxon>Spathaspora</taxon>
    </lineage>
</organism>
<dbReference type="InParanoid" id="G3ATK1"/>
<evidence type="ECO:0000313" key="4">
    <source>
        <dbReference type="EMBL" id="EGW30964.1"/>
    </source>
</evidence>
<dbReference type="AlphaFoldDB" id="G3ATK1"/>
<dbReference type="STRING" id="619300.G3ATK1"/>
<dbReference type="PANTHER" id="PTHR47766:SF1">
    <property type="entry name" value="PROTEIN EFR3"/>
    <property type="match status" value="1"/>
</dbReference>
<evidence type="ECO:0000256" key="1">
    <source>
        <dbReference type="ARBA" id="ARBA00010216"/>
    </source>
</evidence>
<dbReference type="GeneID" id="18872078"/>
<evidence type="ECO:0000313" key="5">
    <source>
        <dbReference type="Proteomes" id="UP000000709"/>
    </source>
</evidence>
<dbReference type="HOGENOM" id="CLU_333688_0_0_1"/>
<dbReference type="GO" id="GO:0072659">
    <property type="term" value="P:protein localization to plasma membrane"/>
    <property type="evidence" value="ECO:0007669"/>
    <property type="project" value="InterPro"/>
</dbReference>
<dbReference type="Proteomes" id="UP000000709">
    <property type="component" value="Unassembled WGS sequence"/>
</dbReference>
<dbReference type="KEGG" id="spaa:SPAPADRAFT_56898"/>
<dbReference type="OMA" id="LQCYPAG"/>
<dbReference type="Pfam" id="PF21072">
    <property type="entry name" value="EFR3"/>
    <property type="match status" value="1"/>
</dbReference>
<sequence>MQNLFQHKHQRLILQCYPAGKAVDKKANSSELSYLLYYASSRRVKLEKVITFLKERTDKDAYRNRAGNLQVTLQIVKGLIEKCSGNLNVFAQQVCDILQTVLDTQDVALCKNAIKTFAVLCEKSDGPLFTGDKTFVLKFTQLSQTFISFGTKKTGPNQYEWQMISLMAINHVSKCLGHSSAVSGKLISMSIPMLTQAIKSNNSQTGILTRLKLNVNDESVEDRRLSRVVSAKTQQDIARQIDEDFANDALTLDDITEQAYTCMAAFFNTTSTSQIWEVTKAVVQNNIDSRVDLEWGITFLELCVSWTPVQLRFISLSSLLSTLTRLTNDASKSANYNIRYQYARHLLGLLSSTRVNMIGLSVADIIQQLLTLQTDLFLKINKFTREQCNTLTGIYSDCMCNLATHIYYHDQVPDSIQEILSKVDGVLADSFTNENQLTTYTGEQVFDLIIQLLDNITKIFQILKSSSSTISRNHVTLEHWDISLGILAPHQEFPEKHTILTDDHINTIQLKFLEVFDDFLNNELAVQQKFDSTHEQSSPRDSVESLNNSNDEGNDYLTPNINQYIFEQQNFISHFLMYVDKFLDNNVMGDNLKVITTLVKVVKNMVNILGLNLLSNFIPFFHHWQLNTKNALEVAHIQKFKDTFAYIVFYYIVESLDGQYSILEDYCRTSKLFQQLFEGIEYRKKHKLWIYGIGSIPTEFDNANGNKNGVSTDDIIIFRIKKSDIEAFACESNFLIQWLYPLKPLITEIDKALIGTGESRNNDLEFAMPISPSLQPEYDQSSPRIASVSPTSASFNSEKGLYTGLGLGTAGDITSIHNEIYQNSQRSHQKRTDHNSFLAPVNGNGFGGSAGGDFSSLYTSDSKGFVRVSDLREVISSNTSLRRPSFQLNDHATKHASPGSVLTRNIMTTHVDSILDELDSEDDSAVVV</sequence>
<feature type="region of interest" description="Disordered" evidence="3">
    <location>
        <begin position="530"/>
        <end position="549"/>
    </location>
</feature>
<dbReference type="InterPro" id="IPR016024">
    <property type="entry name" value="ARM-type_fold"/>
</dbReference>
<dbReference type="OrthoDB" id="19232at2759"/>
<dbReference type="RefSeq" id="XP_007376997.1">
    <property type="nucleotide sequence ID" value="XM_007376935.1"/>
</dbReference>
<protein>
    <recommendedName>
        <fullName evidence="2">Protein EFR3</fullName>
    </recommendedName>
</protein>
<dbReference type="EMBL" id="GL996504">
    <property type="protein sequence ID" value="EGW30964.1"/>
    <property type="molecule type" value="Genomic_DNA"/>
</dbReference>